<dbReference type="PRINTS" id="PR00111">
    <property type="entry name" value="ABHYDROLASE"/>
</dbReference>
<feature type="domain" description="AB hydrolase-1" evidence="2">
    <location>
        <begin position="17"/>
        <end position="248"/>
    </location>
</feature>
<evidence type="ECO:0000259" key="2">
    <source>
        <dbReference type="Pfam" id="PF12697"/>
    </source>
</evidence>
<dbReference type="InterPro" id="IPR000639">
    <property type="entry name" value="Epox_hydrolase-like"/>
</dbReference>
<keyword evidence="1 3" id="KW-0378">Hydrolase</keyword>
<sequence length="260" mass="29266">MSLNYEITSSAPAHPWLFLIHGLFGNLDNLAVVRRHFQKTYNVVSIDLPNHGESPHTQGFSFKECADGITAIIESTKAKQAVILGHSLGGKAAMMTALHYPDLVSGLVVADIAPVTYPARHNEIIQGLRAVELDNIEKRTDADKQLARHIPEPGVRQFLLKSLYQNEDNEWRWRFNLEGIAAHYEAIRSWPSTDLEFTKDTLFIKGSRSDYLSSEYRSDVMKLFPDAKARVIDGAGHWLHAEKPEAFNLAVERFVDSVAR</sequence>
<dbReference type="Gene3D" id="3.40.50.1820">
    <property type="entry name" value="alpha/beta hydrolase"/>
    <property type="match status" value="1"/>
</dbReference>
<dbReference type="Pfam" id="PF12697">
    <property type="entry name" value="Abhydrolase_6"/>
    <property type="match status" value="1"/>
</dbReference>
<dbReference type="OrthoDB" id="9808398at2"/>
<evidence type="ECO:0000313" key="4">
    <source>
        <dbReference type="Proteomes" id="UP000304912"/>
    </source>
</evidence>
<name>A0A5B7YHN6_9ALTE</name>
<dbReference type="SUPFAM" id="SSF53474">
    <property type="entry name" value="alpha/beta-Hydrolases"/>
    <property type="match status" value="1"/>
</dbReference>
<dbReference type="PRINTS" id="PR00412">
    <property type="entry name" value="EPOXHYDRLASE"/>
</dbReference>
<dbReference type="PANTHER" id="PTHR46118:SF4">
    <property type="entry name" value="PROTEIN ABHD11"/>
    <property type="match status" value="1"/>
</dbReference>
<dbReference type="PANTHER" id="PTHR46118">
    <property type="entry name" value="PROTEIN ABHD11"/>
    <property type="match status" value="1"/>
</dbReference>
<proteinExistence type="predicted"/>
<reference evidence="3 4" key="1">
    <citation type="submission" date="2019-04" db="EMBL/GenBank/DDBJ databases">
        <title>Salinimonas iocasae sp. nov., a halophilic bacterium isolated from the outer tube casing of tubeworms in Okinawa Trough.</title>
        <authorList>
            <person name="Zhang H."/>
            <person name="Wang H."/>
            <person name="Li C."/>
        </authorList>
    </citation>
    <scope>NUCLEOTIDE SEQUENCE [LARGE SCALE GENOMIC DNA]</scope>
    <source>
        <strain evidence="3 4">KX18D6</strain>
    </source>
</reference>
<organism evidence="3 4">
    <name type="scientific">Salinimonas iocasae</name>
    <dbReference type="NCBI Taxonomy" id="2572577"/>
    <lineage>
        <taxon>Bacteria</taxon>
        <taxon>Pseudomonadati</taxon>
        <taxon>Pseudomonadota</taxon>
        <taxon>Gammaproteobacteria</taxon>
        <taxon>Alteromonadales</taxon>
        <taxon>Alteromonadaceae</taxon>
        <taxon>Alteromonas/Salinimonas group</taxon>
        <taxon>Salinimonas</taxon>
    </lineage>
</organism>
<gene>
    <name evidence="3" type="ORF">FBQ74_09370</name>
</gene>
<protein>
    <submittedName>
        <fullName evidence="3">Alpha/beta fold hydrolase</fullName>
    </submittedName>
</protein>
<evidence type="ECO:0000313" key="3">
    <source>
        <dbReference type="EMBL" id="QCZ95187.1"/>
    </source>
</evidence>
<evidence type="ECO:0000256" key="1">
    <source>
        <dbReference type="ARBA" id="ARBA00022801"/>
    </source>
</evidence>
<dbReference type="InterPro" id="IPR029058">
    <property type="entry name" value="AB_hydrolase_fold"/>
</dbReference>
<dbReference type="InterPro" id="IPR000073">
    <property type="entry name" value="AB_hydrolase_1"/>
</dbReference>
<dbReference type="KEGG" id="salk:FBQ74_09370"/>
<accession>A0A5B7YHN6</accession>
<dbReference type="AlphaFoldDB" id="A0A5B7YHN6"/>
<keyword evidence="4" id="KW-1185">Reference proteome</keyword>
<dbReference type="GO" id="GO:0016787">
    <property type="term" value="F:hydrolase activity"/>
    <property type="evidence" value="ECO:0007669"/>
    <property type="project" value="UniProtKB-KW"/>
</dbReference>
<dbReference type="EMBL" id="CP039852">
    <property type="protein sequence ID" value="QCZ95187.1"/>
    <property type="molecule type" value="Genomic_DNA"/>
</dbReference>
<dbReference type="Proteomes" id="UP000304912">
    <property type="component" value="Chromosome"/>
</dbReference>